<keyword evidence="4" id="KW-1185">Reference proteome</keyword>
<gene>
    <name evidence="3" type="ORF">PsYK624_120330</name>
</gene>
<feature type="transmembrane region" description="Helical" evidence="1">
    <location>
        <begin position="179"/>
        <end position="200"/>
    </location>
</feature>
<organism evidence="3 4">
    <name type="scientific">Phanerochaete sordida</name>
    <dbReference type="NCBI Taxonomy" id="48140"/>
    <lineage>
        <taxon>Eukaryota</taxon>
        <taxon>Fungi</taxon>
        <taxon>Dikarya</taxon>
        <taxon>Basidiomycota</taxon>
        <taxon>Agaricomycotina</taxon>
        <taxon>Agaricomycetes</taxon>
        <taxon>Polyporales</taxon>
        <taxon>Phanerochaetaceae</taxon>
        <taxon>Phanerochaete</taxon>
    </lineage>
</organism>
<feature type="transmembrane region" description="Helical" evidence="1">
    <location>
        <begin position="247"/>
        <end position="267"/>
    </location>
</feature>
<sequence length="322" mass="36336">MSLPTLPPAFAAELQALLQGLHDANATRFMTAAGLVILCYDHVLTFMDEVRLVWRAPPSFFKYAFIFNRYMVLSCLLVVAYEMCGFVGDAFSDLGCKRLLITCSILSLVSIAVGNILVLLRVITLWDRRPIIVRLMVAGFLISFTTQTVMMVIALTKFWPGLQWNSIAGMCITTLKTPFFSGVWAAPMLFEVLVLVSTILNALHRPSQAEQALTRSLHRDGITYFFAVTCFRILNLTLSIVARPSMIMVVVFFIWCMITTILNRALLRMRRIELANPEEKREPAGRTSPYMMHDSVVIVDMDAPPERSNRWLELNKFSPGSP</sequence>
<feature type="domain" description="DUF6533" evidence="2">
    <location>
        <begin position="31"/>
        <end position="73"/>
    </location>
</feature>
<accession>A0A9P3GJ23</accession>
<evidence type="ECO:0000256" key="1">
    <source>
        <dbReference type="SAM" id="Phobius"/>
    </source>
</evidence>
<proteinExistence type="predicted"/>
<dbReference type="AlphaFoldDB" id="A0A9P3GJ23"/>
<feature type="transmembrane region" description="Helical" evidence="1">
    <location>
        <begin position="60"/>
        <end position="79"/>
    </location>
</feature>
<dbReference type="InterPro" id="IPR045340">
    <property type="entry name" value="DUF6533"/>
</dbReference>
<reference evidence="3 4" key="1">
    <citation type="submission" date="2021-08" db="EMBL/GenBank/DDBJ databases">
        <title>Draft Genome Sequence of Phanerochaete sordida strain YK-624.</title>
        <authorList>
            <person name="Mori T."/>
            <person name="Dohra H."/>
            <person name="Suzuki T."/>
            <person name="Kawagishi H."/>
            <person name="Hirai H."/>
        </authorList>
    </citation>
    <scope>NUCLEOTIDE SEQUENCE [LARGE SCALE GENOMIC DNA]</scope>
    <source>
        <strain evidence="3 4">YK-624</strain>
    </source>
</reference>
<comment type="caution">
    <text evidence="3">The sequence shown here is derived from an EMBL/GenBank/DDBJ whole genome shotgun (WGS) entry which is preliminary data.</text>
</comment>
<feature type="transmembrane region" description="Helical" evidence="1">
    <location>
        <begin position="135"/>
        <end position="159"/>
    </location>
</feature>
<dbReference type="Proteomes" id="UP000703269">
    <property type="component" value="Unassembled WGS sequence"/>
</dbReference>
<keyword evidence="1" id="KW-0472">Membrane</keyword>
<evidence type="ECO:0000259" key="2">
    <source>
        <dbReference type="Pfam" id="PF20151"/>
    </source>
</evidence>
<dbReference type="EMBL" id="BPQB01000053">
    <property type="protein sequence ID" value="GJE95843.1"/>
    <property type="molecule type" value="Genomic_DNA"/>
</dbReference>
<protein>
    <recommendedName>
        <fullName evidence="2">DUF6533 domain-containing protein</fullName>
    </recommendedName>
</protein>
<feature type="transmembrane region" description="Helical" evidence="1">
    <location>
        <begin position="221"/>
        <end position="241"/>
    </location>
</feature>
<keyword evidence="1" id="KW-1133">Transmembrane helix</keyword>
<feature type="transmembrane region" description="Helical" evidence="1">
    <location>
        <begin position="99"/>
        <end position="123"/>
    </location>
</feature>
<dbReference type="OrthoDB" id="3251775at2759"/>
<dbReference type="Pfam" id="PF20151">
    <property type="entry name" value="DUF6533"/>
    <property type="match status" value="1"/>
</dbReference>
<keyword evidence="1" id="KW-0812">Transmembrane</keyword>
<evidence type="ECO:0000313" key="3">
    <source>
        <dbReference type="EMBL" id="GJE95843.1"/>
    </source>
</evidence>
<evidence type="ECO:0000313" key="4">
    <source>
        <dbReference type="Proteomes" id="UP000703269"/>
    </source>
</evidence>
<name>A0A9P3GJ23_9APHY</name>
<feature type="transmembrane region" description="Helical" evidence="1">
    <location>
        <begin position="29"/>
        <end position="48"/>
    </location>
</feature>